<feature type="repeat" description="ANK" evidence="10">
    <location>
        <begin position="848"/>
        <end position="880"/>
    </location>
</feature>
<keyword evidence="15" id="KW-1185">Reference proteome</keyword>
<comment type="caution">
    <text evidence="14">The sequence shown here is derived from an EMBL/GenBank/DDBJ whole genome shotgun (WGS) entry which is preliminary data.</text>
</comment>
<dbReference type="Pfam" id="PF12796">
    <property type="entry name" value="Ank_2"/>
    <property type="match status" value="2"/>
</dbReference>
<feature type="repeat" description="ANK" evidence="10">
    <location>
        <begin position="1086"/>
        <end position="1118"/>
    </location>
</feature>
<feature type="repeat" description="ANK" evidence="10">
    <location>
        <begin position="1053"/>
        <end position="1085"/>
    </location>
</feature>
<evidence type="ECO:0000256" key="6">
    <source>
        <dbReference type="ARBA" id="ARBA00023018"/>
    </source>
</evidence>
<accession>A0A6A4WE43</accession>
<dbReference type="InterPro" id="IPR036770">
    <property type="entry name" value="Ankyrin_rpt-contain_sf"/>
</dbReference>
<dbReference type="PANTHER" id="PTHR24166">
    <property type="entry name" value="ROLLING PEBBLES, ISOFORM B"/>
    <property type="match status" value="1"/>
</dbReference>
<dbReference type="SMART" id="SM00248">
    <property type="entry name" value="ANK"/>
    <property type="match status" value="8"/>
</dbReference>
<evidence type="ECO:0000256" key="3">
    <source>
        <dbReference type="ARBA" id="ARBA00022771"/>
    </source>
</evidence>
<evidence type="ECO:0000256" key="7">
    <source>
        <dbReference type="ARBA" id="ARBA00023043"/>
    </source>
</evidence>
<dbReference type="Pfam" id="PF25521">
    <property type="entry name" value="WHD_TANC1"/>
    <property type="match status" value="1"/>
</dbReference>
<keyword evidence="2" id="KW-0677">Repeat</keyword>
<evidence type="ECO:0000256" key="12">
    <source>
        <dbReference type="SAM" id="MobiDB-lite"/>
    </source>
</evidence>
<dbReference type="InterPro" id="IPR011990">
    <property type="entry name" value="TPR-like_helical_dom_sf"/>
</dbReference>
<feature type="region of interest" description="Disordered" evidence="12">
    <location>
        <begin position="151"/>
        <end position="263"/>
    </location>
</feature>
<dbReference type="Gene3D" id="1.25.40.10">
    <property type="entry name" value="Tetratricopeptide repeat domain"/>
    <property type="match status" value="1"/>
</dbReference>
<dbReference type="InterPro" id="IPR001841">
    <property type="entry name" value="Znf_RING"/>
</dbReference>
<evidence type="ECO:0000256" key="9">
    <source>
        <dbReference type="ARBA" id="ARBA00038259"/>
    </source>
</evidence>
<dbReference type="InterPro" id="IPR058018">
    <property type="entry name" value="AAA_lid_TANC1/2"/>
</dbReference>
<evidence type="ECO:0000256" key="2">
    <source>
        <dbReference type="ARBA" id="ARBA00022737"/>
    </source>
</evidence>
<dbReference type="PROSITE" id="PS50297">
    <property type="entry name" value="ANK_REP_REGION"/>
    <property type="match status" value="5"/>
</dbReference>
<keyword evidence="5" id="KW-0862">Zinc</keyword>
<feature type="compositionally biased region" description="Polar residues" evidence="12">
    <location>
        <begin position="188"/>
        <end position="198"/>
    </location>
</feature>
<evidence type="ECO:0000256" key="4">
    <source>
        <dbReference type="ARBA" id="ARBA00022803"/>
    </source>
</evidence>
<evidence type="ECO:0000313" key="15">
    <source>
        <dbReference type="Proteomes" id="UP000440578"/>
    </source>
</evidence>
<dbReference type="SUPFAM" id="SSF48403">
    <property type="entry name" value="Ankyrin repeat"/>
    <property type="match status" value="1"/>
</dbReference>
<dbReference type="InterPro" id="IPR002110">
    <property type="entry name" value="Ankyrin_rpt"/>
</dbReference>
<proteinExistence type="inferred from homology"/>
<dbReference type="Gene3D" id="1.25.40.20">
    <property type="entry name" value="Ankyrin repeat-containing domain"/>
    <property type="match status" value="3"/>
</dbReference>
<feature type="repeat" description="ANK" evidence="10">
    <location>
        <begin position="954"/>
        <end position="986"/>
    </location>
</feature>
<evidence type="ECO:0000256" key="8">
    <source>
        <dbReference type="ARBA" id="ARBA00034110"/>
    </source>
</evidence>
<keyword evidence="6" id="KW-0770">Synapse</keyword>
<dbReference type="Pfam" id="PF00023">
    <property type="entry name" value="Ank"/>
    <property type="match status" value="2"/>
</dbReference>
<protein>
    <submittedName>
        <fullName evidence="14">Protein TANC1</fullName>
    </submittedName>
</protein>
<dbReference type="PROSITE" id="PS50088">
    <property type="entry name" value="ANK_REPEAT"/>
    <property type="match status" value="6"/>
</dbReference>
<feature type="domain" description="RING-type" evidence="13">
    <location>
        <begin position="37"/>
        <end position="75"/>
    </location>
</feature>
<feature type="region of interest" description="Disordered" evidence="12">
    <location>
        <begin position="280"/>
        <end position="340"/>
    </location>
</feature>
<dbReference type="PANTHER" id="PTHR24166:SF55">
    <property type="entry name" value="ROLLING PEBBLES, ISOFORM B"/>
    <property type="match status" value="1"/>
</dbReference>
<keyword evidence="3 11" id="KW-0863">Zinc-finger</keyword>
<evidence type="ECO:0000256" key="5">
    <source>
        <dbReference type="ARBA" id="ARBA00022833"/>
    </source>
</evidence>
<feature type="repeat" description="ANK" evidence="10">
    <location>
        <begin position="987"/>
        <end position="1019"/>
    </location>
</feature>
<name>A0A6A4WE43_AMPAM</name>
<dbReference type="Proteomes" id="UP000440578">
    <property type="component" value="Unassembled WGS sequence"/>
</dbReference>
<evidence type="ECO:0000256" key="1">
    <source>
        <dbReference type="ARBA" id="ARBA00022553"/>
    </source>
</evidence>
<keyword evidence="4" id="KW-0802">TPR repeat</keyword>
<keyword evidence="7 10" id="KW-0040">ANK repeat</keyword>
<keyword evidence="1" id="KW-0597">Phosphoprotein</keyword>
<dbReference type="SUPFAM" id="SSF57850">
    <property type="entry name" value="RING/U-box"/>
    <property type="match status" value="1"/>
</dbReference>
<feature type="compositionally biased region" description="Polar residues" evidence="12">
    <location>
        <begin position="158"/>
        <end position="169"/>
    </location>
</feature>
<keyword evidence="3 11" id="KW-0479">Metal-binding</keyword>
<dbReference type="PROSITE" id="PS50089">
    <property type="entry name" value="ZF_RING_2"/>
    <property type="match status" value="1"/>
</dbReference>
<reference evidence="14 15" key="1">
    <citation type="submission" date="2019-07" db="EMBL/GenBank/DDBJ databases">
        <title>Draft genome assembly of a fouling barnacle, Amphibalanus amphitrite (Darwin, 1854): The first reference genome for Thecostraca.</title>
        <authorList>
            <person name="Kim W."/>
        </authorList>
    </citation>
    <scope>NUCLEOTIDE SEQUENCE [LARGE SCALE GENOMIC DNA]</scope>
    <source>
        <strain evidence="14">SNU_AA5</strain>
        <tissue evidence="14">Soma without cirri and trophi</tissue>
    </source>
</reference>
<dbReference type="SMART" id="SM00028">
    <property type="entry name" value="TPR"/>
    <property type="match status" value="3"/>
</dbReference>
<sequence>MSYSVHLVTSDLTCLTRVLPDVTSLRRISADLSDEICPVCGMPFDQGMKRKITDACSHERCYTCMTQYQSCPLCTNHGAPAKKAGFASKSGSLLGSALGSSVSSLFHGRPKMKTNGHFAAFMQARHDAAGAPGRDSLTAAAPLRDIANRSGGYLSASAGRQTMYTTPPSSRRRGMAASPKLLRLAARQSRTARANTISVDHHTALSARQRATTTGTGPGAGRRNGPGTEREIQPGQSQEPGQEPGQTRTTTAAGSAASPSLDHAPEDSALYARLGLLLGPGAETRSPGSERSRSSRSGASSGRDSRGSLAHLDGKSANTSPVSTLTGSSESELAHLRSERSRESFGSLMSMSLAGSTTSASPLIASRRNSIARLSPPRGQPLSLKPLFHEVPQQEQDPLFLGRRWLFAELARVLLNSPSRGCVLAGGVGTGKTAVLLQMVEHSCFGRRAALREDGLYQEAHPTVSGRPRGSLADSGVFSNICSVPDELRALGSRVVAYHFCQVCDSRITAPPVWYRTSSTRWPPSWFRRHSWPPTETTSSARQALQTVLALRSCVTDPAAALTRGILEPLQLLRRTGQLAGETCIVVIDALCEAEYHKPEYGDNVSSFLARHLMKFPGWLKLVVTVRSQMQGITSMLPFHKLNMDRLLRDSDELQKDLSDYIAFRINNSPSITSSIQVTGAKVEGSSQSRFIAHLTELSRGSFLFVKLTLDLIERGHLVMKSSSFKVLPVSLNEIFLLNFNLKFPTQRSYEQIYHSANASCTSTALSWEEFLRRFKTLSGFLARRMDDTYMLFHPSFREWLLRREENESQKFFGTARRCSGHCAAEGCDEMLQLLLKYGASVDGVNARGQTPLMLAAVGGQAGAAQLLLQCGARVALRDAAGRCALVHAAVAGHLSVIEYLLWCDWAAGGGDGLTMAEAAQQALVAAAGNGHIQIAEYLLDMEEVSVDACDSLHGETALTMAAGAGHKAMVEMLLRRGATVGASNSQGAPPLLGAVREGHWDICVVLLGQGALLEQTDDAGRTPLIVAAGEGHMGVLDLLLSKGASLSRCDREGLSALSWACLKGQARVVRTLLDSGADIQQVDSTGRTPLDLAAFFGDADVVSLLLDRGAVLEHVDLKGMRPLDRAIGCGHVRVVQCFLRKGAKLGAATWAMADGKLDIMFTLLNKLNDDGMTLYKKCRIQEADHRFSYALKKFPELSSLSEHEELFRRLHVNLLLNLSRCKRKLGEHTKSAELATQAMAVRPEAFEPYFFRAKAKHAQKELDAALADLNEALRLAPSSREVHRTLLQVRDQIQHPQLAPRSGLLTSMDPLMAAQC</sequence>
<gene>
    <name evidence="14" type="primary">TANC1_2</name>
    <name evidence="14" type="ORF">FJT64_000092</name>
</gene>
<dbReference type="OrthoDB" id="5958958at2759"/>
<organism evidence="14 15">
    <name type="scientific">Amphibalanus amphitrite</name>
    <name type="common">Striped barnacle</name>
    <name type="synonym">Balanus amphitrite</name>
    <dbReference type="NCBI Taxonomy" id="1232801"/>
    <lineage>
        <taxon>Eukaryota</taxon>
        <taxon>Metazoa</taxon>
        <taxon>Ecdysozoa</taxon>
        <taxon>Arthropoda</taxon>
        <taxon>Crustacea</taxon>
        <taxon>Multicrustacea</taxon>
        <taxon>Cirripedia</taxon>
        <taxon>Thoracica</taxon>
        <taxon>Thoracicalcarea</taxon>
        <taxon>Balanomorpha</taxon>
        <taxon>Balanoidea</taxon>
        <taxon>Balanidae</taxon>
        <taxon>Amphibalaninae</taxon>
        <taxon>Amphibalanus</taxon>
    </lineage>
</organism>
<comment type="subcellular location">
    <subcellularLocation>
        <location evidence="8">Postsynapse</location>
    </subcellularLocation>
</comment>
<dbReference type="GO" id="GO:0008270">
    <property type="term" value="F:zinc ion binding"/>
    <property type="evidence" value="ECO:0007669"/>
    <property type="project" value="UniProtKB-KW"/>
</dbReference>
<dbReference type="SUPFAM" id="SSF48452">
    <property type="entry name" value="TPR-like"/>
    <property type="match status" value="1"/>
</dbReference>
<feature type="repeat" description="ANK" evidence="10">
    <location>
        <begin position="1020"/>
        <end position="1052"/>
    </location>
</feature>
<evidence type="ECO:0000313" key="14">
    <source>
        <dbReference type="EMBL" id="KAF0301870.1"/>
    </source>
</evidence>
<dbReference type="EMBL" id="VIIS01001113">
    <property type="protein sequence ID" value="KAF0301870.1"/>
    <property type="molecule type" value="Genomic_DNA"/>
</dbReference>
<comment type="similarity">
    <text evidence="9">Belongs to the TANC family.</text>
</comment>
<dbReference type="InterPro" id="IPR058056">
    <property type="entry name" value="WH_TANC1/2"/>
</dbReference>
<dbReference type="GO" id="GO:0098794">
    <property type="term" value="C:postsynapse"/>
    <property type="evidence" value="ECO:0007669"/>
    <property type="project" value="UniProtKB-SubCell"/>
</dbReference>
<dbReference type="InterPro" id="IPR050889">
    <property type="entry name" value="Dendritic_Spine_Reg/Scaffold"/>
</dbReference>
<dbReference type="Pfam" id="PF25520">
    <property type="entry name" value="AAA_lid_TANC1"/>
    <property type="match status" value="1"/>
</dbReference>
<evidence type="ECO:0000256" key="10">
    <source>
        <dbReference type="PROSITE-ProRule" id="PRU00023"/>
    </source>
</evidence>
<evidence type="ECO:0000256" key="11">
    <source>
        <dbReference type="PROSITE-ProRule" id="PRU00175"/>
    </source>
</evidence>
<dbReference type="InterPro" id="IPR019734">
    <property type="entry name" value="TPR_rpt"/>
</dbReference>
<feature type="compositionally biased region" description="Polar residues" evidence="12">
    <location>
        <begin position="316"/>
        <end position="331"/>
    </location>
</feature>
<evidence type="ECO:0000259" key="13">
    <source>
        <dbReference type="PROSITE" id="PS50089"/>
    </source>
</evidence>
<feature type="compositionally biased region" description="Low complexity" evidence="12">
    <location>
        <begin position="225"/>
        <end position="260"/>
    </location>
</feature>